<evidence type="ECO:0000256" key="1">
    <source>
        <dbReference type="ARBA" id="ARBA00000085"/>
    </source>
</evidence>
<dbReference type="EMBL" id="JAHCVK010000012">
    <property type="protein sequence ID" value="MBT0654595.1"/>
    <property type="molecule type" value="Genomic_DNA"/>
</dbReference>
<dbReference type="CDD" id="cd00082">
    <property type="entry name" value="HisKA"/>
    <property type="match status" value="1"/>
</dbReference>
<dbReference type="PANTHER" id="PTHR43065">
    <property type="entry name" value="SENSOR HISTIDINE KINASE"/>
    <property type="match status" value="1"/>
</dbReference>
<dbReference type="SUPFAM" id="SSF55785">
    <property type="entry name" value="PYP-like sensor domain (PAS domain)"/>
    <property type="match status" value="1"/>
</dbReference>
<dbReference type="Pfam" id="PF00512">
    <property type="entry name" value="HisKA"/>
    <property type="match status" value="1"/>
</dbReference>
<dbReference type="InterPro" id="IPR003594">
    <property type="entry name" value="HATPase_dom"/>
</dbReference>
<feature type="domain" description="Histidine kinase" evidence="4">
    <location>
        <begin position="154"/>
        <end position="377"/>
    </location>
</feature>
<dbReference type="SMART" id="SM00387">
    <property type="entry name" value="HATPase_c"/>
    <property type="match status" value="1"/>
</dbReference>
<gene>
    <name evidence="7" type="ORF">KI810_16200</name>
</gene>
<dbReference type="PANTHER" id="PTHR43065:SF42">
    <property type="entry name" value="TWO-COMPONENT SENSOR PPRA"/>
    <property type="match status" value="1"/>
</dbReference>
<evidence type="ECO:0000313" key="7">
    <source>
        <dbReference type="EMBL" id="MBT0654595.1"/>
    </source>
</evidence>
<dbReference type="NCBIfam" id="TIGR00229">
    <property type="entry name" value="sensory_box"/>
    <property type="match status" value="1"/>
</dbReference>
<keyword evidence="8" id="KW-1185">Reference proteome</keyword>
<dbReference type="SUPFAM" id="SSF47384">
    <property type="entry name" value="Homodimeric domain of signal transducing histidine kinase"/>
    <property type="match status" value="1"/>
</dbReference>
<reference evidence="7 8" key="1">
    <citation type="submission" date="2021-05" db="EMBL/GenBank/DDBJ databases">
        <title>The draft genome of Geobacter luticola JCM 17780.</title>
        <authorList>
            <person name="Xu Z."/>
            <person name="Masuda Y."/>
            <person name="Itoh H."/>
            <person name="Senoo K."/>
        </authorList>
    </citation>
    <scope>NUCLEOTIDE SEQUENCE [LARGE SCALE GENOMIC DNA]</scope>
    <source>
        <strain evidence="7 8">JCM 17780</strain>
    </source>
</reference>
<dbReference type="PROSITE" id="PS50109">
    <property type="entry name" value="HIS_KIN"/>
    <property type="match status" value="1"/>
</dbReference>
<dbReference type="PROSITE" id="PS50112">
    <property type="entry name" value="PAS"/>
    <property type="match status" value="1"/>
</dbReference>
<evidence type="ECO:0000256" key="2">
    <source>
        <dbReference type="ARBA" id="ARBA00012438"/>
    </source>
</evidence>
<evidence type="ECO:0000259" key="5">
    <source>
        <dbReference type="PROSITE" id="PS50112"/>
    </source>
</evidence>
<name>A0ABS5SGV2_9BACT</name>
<feature type="domain" description="PAC" evidence="6">
    <location>
        <begin position="89"/>
        <end position="141"/>
    </location>
</feature>
<dbReference type="EC" id="2.7.13.3" evidence="2"/>
<evidence type="ECO:0000313" key="8">
    <source>
        <dbReference type="Proteomes" id="UP000756860"/>
    </source>
</evidence>
<comment type="caution">
    <text evidence="7">The sequence shown here is derived from an EMBL/GenBank/DDBJ whole genome shotgun (WGS) entry which is preliminary data.</text>
</comment>
<dbReference type="InterPro" id="IPR003661">
    <property type="entry name" value="HisK_dim/P_dom"/>
</dbReference>
<dbReference type="PRINTS" id="PR00344">
    <property type="entry name" value="BCTRLSENSOR"/>
</dbReference>
<evidence type="ECO:0000256" key="3">
    <source>
        <dbReference type="ARBA" id="ARBA00022553"/>
    </source>
</evidence>
<dbReference type="SUPFAM" id="SSF55874">
    <property type="entry name" value="ATPase domain of HSP90 chaperone/DNA topoisomerase II/histidine kinase"/>
    <property type="match status" value="1"/>
</dbReference>
<dbReference type="PROSITE" id="PS50113">
    <property type="entry name" value="PAC"/>
    <property type="match status" value="1"/>
</dbReference>
<keyword evidence="3" id="KW-0597">Phosphoprotein</keyword>
<comment type="catalytic activity">
    <reaction evidence="1">
        <text>ATP + protein L-histidine = ADP + protein N-phospho-L-histidine.</text>
        <dbReference type="EC" id="2.7.13.3"/>
    </reaction>
</comment>
<evidence type="ECO:0000259" key="4">
    <source>
        <dbReference type="PROSITE" id="PS50109"/>
    </source>
</evidence>
<dbReference type="InterPro" id="IPR005467">
    <property type="entry name" value="His_kinase_dom"/>
</dbReference>
<dbReference type="CDD" id="cd00130">
    <property type="entry name" value="PAS"/>
    <property type="match status" value="1"/>
</dbReference>
<dbReference type="InterPro" id="IPR036890">
    <property type="entry name" value="HATPase_C_sf"/>
</dbReference>
<dbReference type="InterPro" id="IPR036097">
    <property type="entry name" value="HisK_dim/P_sf"/>
</dbReference>
<feature type="domain" description="PAS" evidence="5">
    <location>
        <begin position="15"/>
        <end position="85"/>
    </location>
</feature>
<evidence type="ECO:0000259" key="6">
    <source>
        <dbReference type="PROSITE" id="PS50113"/>
    </source>
</evidence>
<dbReference type="InterPro" id="IPR004358">
    <property type="entry name" value="Sig_transdc_His_kin-like_C"/>
</dbReference>
<dbReference type="SMART" id="SM00086">
    <property type="entry name" value="PAC"/>
    <property type="match status" value="1"/>
</dbReference>
<dbReference type="InterPro" id="IPR001610">
    <property type="entry name" value="PAC"/>
</dbReference>
<accession>A0ABS5SGV2</accession>
<dbReference type="InterPro" id="IPR000014">
    <property type="entry name" value="PAS"/>
</dbReference>
<organism evidence="7 8">
    <name type="scientific">Geomobilimonas luticola</name>
    <dbReference type="NCBI Taxonomy" id="1114878"/>
    <lineage>
        <taxon>Bacteria</taxon>
        <taxon>Pseudomonadati</taxon>
        <taxon>Thermodesulfobacteriota</taxon>
        <taxon>Desulfuromonadia</taxon>
        <taxon>Geobacterales</taxon>
        <taxon>Geobacteraceae</taxon>
        <taxon>Geomobilimonas</taxon>
    </lineage>
</organism>
<dbReference type="Gene3D" id="3.30.565.10">
    <property type="entry name" value="Histidine kinase-like ATPase, C-terminal domain"/>
    <property type="match status" value="1"/>
</dbReference>
<dbReference type="InterPro" id="IPR000700">
    <property type="entry name" value="PAS-assoc_C"/>
</dbReference>
<protein>
    <recommendedName>
        <fullName evidence="2">histidine kinase</fullName>
        <ecNumber evidence="2">2.7.13.3</ecNumber>
    </recommendedName>
</protein>
<sequence length="381" mass="41660">MNREPHGLRDKWDDNGEQFRAVFEHAACGICLIGTDGRFLQANLSLCSMLGYTVDELSSLHIGEITHPEDAELSRDWAQAMLAGESCPHQLEKRCLHRSGRIVWVTASRSLHRDQTGVPLFFIEIMQDITEQKSLENMLRYGQKMEAIGTLTGGIAHDYNNILSAIVGYGTLLEMKLPRDNPLFRYVEQILSAANRAARLNQTLLAFGRTSDMHLSVVDLDEVVLGTVSQLIKVLGKDIGIRTSLSAGDATVLADPDQIEQVLLNLAVNARDSMPEGGMLTLGTMMTALDAAFVRANGYGEPGAYLLLTVSDTGTGMDEKTRQRIFEPFFSTKGAGKGTGLGLSMVYGIIKSHKGFITCHSDPGNGTTFSIHLPAQSQRCK</sequence>
<dbReference type="Gene3D" id="3.30.450.20">
    <property type="entry name" value="PAS domain"/>
    <property type="match status" value="1"/>
</dbReference>
<dbReference type="Pfam" id="PF02518">
    <property type="entry name" value="HATPase_c"/>
    <property type="match status" value="1"/>
</dbReference>
<dbReference type="Proteomes" id="UP000756860">
    <property type="component" value="Unassembled WGS sequence"/>
</dbReference>
<proteinExistence type="predicted"/>
<dbReference type="SMART" id="SM00091">
    <property type="entry name" value="PAS"/>
    <property type="match status" value="1"/>
</dbReference>
<dbReference type="RefSeq" id="WP_214176603.1">
    <property type="nucleotide sequence ID" value="NZ_JAHCVK010000012.1"/>
</dbReference>
<dbReference type="InterPro" id="IPR035965">
    <property type="entry name" value="PAS-like_dom_sf"/>
</dbReference>
<dbReference type="Pfam" id="PF13426">
    <property type="entry name" value="PAS_9"/>
    <property type="match status" value="1"/>
</dbReference>
<dbReference type="Gene3D" id="1.10.287.130">
    <property type="match status" value="1"/>
</dbReference>